<dbReference type="EMBL" id="RWJN01000230">
    <property type="protein sequence ID" value="TCD64538.1"/>
    <property type="molecule type" value="Genomic_DNA"/>
</dbReference>
<keyword evidence="2" id="KW-1185">Reference proteome</keyword>
<dbReference type="AlphaFoldDB" id="A0A4R0RL60"/>
<sequence>MTSEYAVISHKLQQQAKKDWHVAVETIKAQIVSNQRELVPKPPRKPASVSCVYPPGSRQESLLQQMGEYNEDFRAFTLFVRENAKKFLDLNELWNNQQKQNIAKFHKACMDYPLLRRFEDAWPLDTYATMYVDQAHYHQYHAAKSDPVVVPNPGRKSDKSKTLNVTEVSAKISSKRKQTRPQASTLPRIILSSTTPPQKKKQKVVPVVELQRLPRRSSKTSESLEVLKFLRSLKPSQEPLYTTFIEAGVVNQQYLRALAQNAKARTLFLAKLERDGKLKCVQSALLEDGLASTYRCS</sequence>
<dbReference type="OrthoDB" id="2801937at2759"/>
<reference evidence="1 2" key="1">
    <citation type="submission" date="2018-11" db="EMBL/GenBank/DDBJ databases">
        <title>Genome assembly of Steccherinum ochraceum LE-BIN_3174, the white-rot fungus of the Steccherinaceae family (The Residual Polyporoid clade, Polyporales, Basidiomycota).</title>
        <authorList>
            <person name="Fedorova T.V."/>
            <person name="Glazunova O.A."/>
            <person name="Landesman E.O."/>
            <person name="Moiseenko K.V."/>
            <person name="Psurtseva N.V."/>
            <person name="Savinova O.S."/>
            <person name="Shakhova N.V."/>
            <person name="Tyazhelova T.V."/>
            <person name="Vasina D.V."/>
        </authorList>
    </citation>
    <scope>NUCLEOTIDE SEQUENCE [LARGE SCALE GENOMIC DNA]</scope>
    <source>
        <strain evidence="1 2">LE-BIN_3174</strain>
    </source>
</reference>
<comment type="caution">
    <text evidence="1">The sequence shown here is derived from an EMBL/GenBank/DDBJ whole genome shotgun (WGS) entry which is preliminary data.</text>
</comment>
<evidence type="ECO:0000313" key="2">
    <source>
        <dbReference type="Proteomes" id="UP000292702"/>
    </source>
</evidence>
<dbReference type="Proteomes" id="UP000292702">
    <property type="component" value="Unassembled WGS sequence"/>
</dbReference>
<name>A0A4R0RL60_9APHY</name>
<protein>
    <submittedName>
        <fullName evidence="1">Uncharacterized protein</fullName>
    </submittedName>
</protein>
<accession>A0A4R0RL60</accession>
<organism evidence="1 2">
    <name type="scientific">Steccherinum ochraceum</name>
    <dbReference type="NCBI Taxonomy" id="92696"/>
    <lineage>
        <taxon>Eukaryota</taxon>
        <taxon>Fungi</taxon>
        <taxon>Dikarya</taxon>
        <taxon>Basidiomycota</taxon>
        <taxon>Agaricomycotina</taxon>
        <taxon>Agaricomycetes</taxon>
        <taxon>Polyporales</taxon>
        <taxon>Steccherinaceae</taxon>
        <taxon>Steccherinum</taxon>
    </lineage>
</organism>
<proteinExistence type="predicted"/>
<gene>
    <name evidence="1" type="ORF">EIP91_003976</name>
</gene>
<evidence type="ECO:0000313" key="1">
    <source>
        <dbReference type="EMBL" id="TCD64538.1"/>
    </source>
</evidence>